<feature type="region of interest" description="Disordered" evidence="1">
    <location>
        <begin position="107"/>
        <end position="139"/>
    </location>
</feature>
<evidence type="ECO:0000256" key="1">
    <source>
        <dbReference type="SAM" id="MobiDB-lite"/>
    </source>
</evidence>
<evidence type="ECO:0000313" key="2">
    <source>
        <dbReference type="EMBL" id="QDQ15518.1"/>
    </source>
</evidence>
<name>A0A516RIM7_STRST</name>
<dbReference type="AlphaFoldDB" id="A0A516RIM7"/>
<dbReference type="EMBL" id="CP040916">
    <property type="protein sequence ID" value="QDQ15518.1"/>
    <property type="molecule type" value="Genomic_DNA"/>
</dbReference>
<feature type="region of interest" description="Disordered" evidence="1">
    <location>
        <begin position="1"/>
        <end position="37"/>
    </location>
</feature>
<dbReference type="Proteomes" id="UP000316806">
    <property type="component" value="Chromosome"/>
</dbReference>
<organism evidence="2 3">
    <name type="scientific">Streptomyces spectabilis</name>
    <dbReference type="NCBI Taxonomy" id="68270"/>
    <lineage>
        <taxon>Bacteria</taxon>
        <taxon>Bacillati</taxon>
        <taxon>Actinomycetota</taxon>
        <taxon>Actinomycetes</taxon>
        <taxon>Kitasatosporales</taxon>
        <taxon>Streptomycetaceae</taxon>
        <taxon>Streptomyces</taxon>
    </lineage>
</organism>
<accession>A0A516RIM7</accession>
<reference evidence="2 3" key="1">
    <citation type="journal article" date="2019" name="J. Ind. Microbiol. Biotechnol.">
        <title>The complete genomic sequence of Streptomyces spectabilis NRRL-2792 and identification of secondary metabolite biosynthetic gene clusters.</title>
        <authorList>
            <person name="Sinha A."/>
            <person name="Phillips-Salemka S."/>
            <person name="Niraula T.A."/>
            <person name="Short K.A."/>
            <person name="Niraula N.P."/>
        </authorList>
    </citation>
    <scope>NUCLEOTIDE SEQUENCE [LARGE SCALE GENOMIC DNA]</scope>
    <source>
        <strain evidence="2 3">NRRL 2792</strain>
    </source>
</reference>
<evidence type="ECO:0000313" key="3">
    <source>
        <dbReference type="Proteomes" id="UP000316806"/>
    </source>
</evidence>
<protein>
    <submittedName>
        <fullName evidence="2">Uncharacterized protein</fullName>
    </submittedName>
</protein>
<proteinExistence type="predicted"/>
<dbReference type="RefSeq" id="WP_144322722.1">
    <property type="nucleotide sequence ID" value="NZ_CP040916.1"/>
</dbReference>
<sequence>MTPDEEYPLKPTHPSQAALGRRESGGHPPLTPHTLTNLFGSAREGAVRPTSLSLAYGIGEAVGAAIDGVRRGLDEEGLDPHTRYQLTHVLDALSTAVTETVRSVLTRPPAVPPAPRFMKSPKDKRKSRRTTGAPPPLPGLALDAVGKALPHVEKAFGKWPPTAGPPAPPWYEHDVVMELIQDLVSLRDRGRADRVWDRVGVFREVLRDQGIEILAYDPQLRPERQADAFSVEHVTEDVACRYETDLPALVRDPEGDGRRVLVRGRVLRLPVASAPERNDHGAQNEENDR</sequence>
<gene>
    <name evidence="2" type="ORF">FH965_37240</name>
</gene>